<name>A0AC61NP69_9BACT</name>
<dbReference type="Proteomes" id="UP000826212">
    <property type="component" value="Chromosome"/>
</dbReference>
<evidence type="ECO:0000313" key="2">
    <source>
        <dbReference type="Proteomes" id="UP000826212"/>
    </source>
</evidence>
<gene>
    <name evidence="1" type="ORF">K4L44_04345</name>
</gene>
<accession>A0AC61NP69</accession>
<reference evidence="1" key="1">
    <citation type="submission" date="2021-08" db="EMBL/GenBank/DDBJ databases">
        <title>Novel anaerobic bacterium isolated from sea squirt in East Sea, Republic of Korea.</title>
        <authorList>
            <person name="Nguyen T.H."/>
            <person name="Li Z."/>
            <person name="Lee Y.-J."/>
            <person name="Ko J."/>
            <person name="Kim S.-G."/>
        </authorList>
    </citation>
    <scope>NUCLEOTIDE SEQUENCE</scope>
    <source>
        <strain evidence="1">KCTC 25031</strain>
    </source>
</reference>
<sequence>MNLISPIQESFSSIKQNKTRSVLAGFGVAWGIFILILLLGAGNGFQEGILQLFSSFAKNSMFIYGGHVSEKKLDKSIQHKKILFNDLDVKIINERYPEIEFISPEVIFRGNSLTIYEQNAAYPQIKGILPDYFNVKIIKPEKGRLINTLDNKEYRRVALIGKQVSNQLFPDEEPLGKEINIAGSFFTIVGVIEKGSLFTQNEQSVIYIPYNTFNDCLTPTIEYNSLVLTLAKKTDATAFENKIKTFLGKRKGFNKEDKKAIFILNFENQVKMFDKLFKGINLFLWIIGLCFLLSGIVGIGNIMLVIVKERTHEIGIRKAIGAESSSIVRMIITESIVITSMAGIIGLVVGGGVIGILNWVIESFFTDKDSLFTEASIDYAVIIFSLSILMLSGIIAGFIPAKKAASITPVEAIRN</sequence>
<organism evidence="1 2">
    <name type="scientific">Halosquirtibacter laminarini</name>
    <dbReference type="NCBI Taxonomy" id="3374600"/>
    <lineage>
        <taxon>Bacteria</taxon>
        <taxon>Pseudomonadati</taxon>
        <taxon>Bacteroidota</taxon>
        <taxon>Bacteroidia</taxon>
        <taxon>Marinilabiliales</taxon>
        <taxon>Prolixibacteraceae</taxon>
        <taxon>Halosquirtibacter</taxon>
    </lineage>
</organism>
<evidence type="ECO:0000313" key="1">
    <source>
        <dbReference type="EMBL" id="QZE15065.1"/>
    </source>
</evidence>
<proteinExistence type="predicted"/>
<dbReference type="EMBL" id="CP081303">
    <property type="protein sequence ID" value="QZE15065.1"/>
    <property type="molecule type" value="Genomic_DNA"/>
</dbReference>
<protein>
    <submittedName>
        <fullName evidence="1">ABC transporter permease</fullName>
    </submittedName>
</protein>
<keyword evidence="2" id="KW-1185">Reference proteome</keyword>